<accession>A0A097EJP2</accession>
<dbReference type="InterPro" id="IPR018713">
    <property type="entry name" value="MPAB/Lcp_cat_dom"/>
</dbReference>
<sequence>MADLRDTIQTQVHRLVGFGDGAVDLTRPPGDDGLFGPGSAAWVVHGDFTAMMAGGVAALLLQMLHPGALAGVWDHSNFRRDMLGRLRRTAQFISGTTYGSTATAEALIAKVRRIHDRVAGTLPDGTPYSANDPDLLTWVHVAEVASFLAAHRRYRDPAFPAAEQDRYLAEYAVVAERLGATGVPRTRAALDAYLLAIRPQLRVDHRTREVSRALLRQQPASLAMAPAQTVLMEGGIDLLPDWAARMHSLDRPPLGKPAVRAGVAGIGSVLRWALRDGSAKRATTQG</sequence>
<protein>
    <submittedName>
        <fullName evidence="2">Histidine kinase</fullName>
    </submittedName>
</protein>
<dbReference type="HOGENOM" id="CLU_059206_0_1_5"/>
<gene>
    <name evidence="2" type="ORF">MC45_17140</name>
</gene>
<dbReference type="EMBL" id="CP009571">
    <property type="protein sequence ID" value="AIT07790.1"/>
    <property type="molecule type" value="Genomic_DNA"/>
</dbReference>
<dbReference type="GO" id="GO:0016491">
    <property type="term" value="F:oxidoreductase activity"/>
    <property type="evidence" value="ECO:0007669"/>
    <property type="project" value="InterPro"/>
</dbReference>
<dbReference type="Pfam" id="PF09995">
    <property type="entry name" value="MPAB_Lcp_cat"/>
    <property type="match status" value="1"/>
</dbReference>
<dbReference type="RefSeq" id="WP_038665776.1">
    <property type="nucleotide sequence ID" value="NZ_CP009571.1"/>
</dbReference>
<dbReference type="PANTHER" id="PTHR36151:SF3">
    <property type="entry name" value="ER-BOUND OXYGENASE MPAB_MPAB'_RUBBER OXYGENASE CATALYTIC DOMAIN-CONTAINING PROTEIN"/>
    <property type="match status" value="1"/>
</dbReference>
<name>A0A097EJP2_9SPHN</name>
<dbReference type="STRING" id="1549858.MC45_17140"/>
<dbReference type="eggNOG" id="COG3662">
    <property type="taxonomic scope" value="Bacteria"/>
</dbReference>
<proteinExistence type="predicted"/>
<dbReference type="KEGG" id="stax:MC45_17140"/>
<organism evidence="2 3">
    <name type="scientific">Sphingomonas taxi</name>
    <dbReference type="NCBI Taxonomy" id="1549858"/>
    <lineage>
        <taxon>Bacteria</taxon>
        <taxon>Pseudomonadati</taxon>
        <taxon>Pseudomonadota</taxon>
        <taxon>Alphaproteobacteria</taxon>
        <taxon>Sphingomonadales</taxon>
        <taxon>Sphingomonadaceae</taxon>
        <taxon>Sphingomonas</taxon>
    </lineage>
</organism>
<dbReference type="Proteomes" id="UP000033200">
    <property type="component" value="Chromosome"/>
</dbReference>
<keyword evidence="2" id="KW-0418">Kinase</keyword>
<reference evidence="2 3" key="1">
    <citation type="submission" date="2014-09" db="EMBL/GenBank/DDBJ databases">
        <title>Using Illumina technology Improving SMRT sequencing Genome Assembly by RASTools.</title>
        <authorList>
            <person name="Zhou Y."/>
            <person name="Ma T."/>
            <person name="Liu T."/>
        </authorList>
    </citation>
    <scope>NUCLEOTIDE SEQUENCE [LARGE SCALE GENOMIC DNA]</scope>
    <source>
        <strain evidence="2 3">ATCC 55669</strain>
    </source>
</reference>
<keyword evidence="2" id="KW-0808">Transferase</keyword>
<evidence type="ECO:0000313" key="3">
    <source>
        <dbReference type="Proteomes" id="UP000033200"/>
    </source>
</evidence>
<keyword evidence="3" id="KW-1185">Reference proteome</keyword>
<evidence type="ECO:0000313" key="2">
    <source>
        <dbReference type="EMBL" id="AIT07790.1"/>
    </source>
</evidence>
<dbReference type="AlphaFoldDB" id="A0A097EJP2"/>
<evidence type="ECO:0000259" key="1">
    <source>
        <dbReference type="Pfam" id="PF09995"/>
    </source>
</evidence>
<feature type="domain" description="ER-bound oxygenase mpaB/mpaB'/Rubber oxygenase catalytic" evidence="1">
    <location>
        <begin position="42"/>
        <end position="265"/>
    </location>
</feature>
<dbReference type="PANTHER" id="PTHR36151">
    <property type="entry name" value="BLR2777 PROTEIN"/>
    <property type="match status" value="1"/>
</dbReference>
<dbReference type="GO" id="GO:0016301">
    <property type="term" value="F:kinase activity"/>
    <property type="evidence" value="ECO:0007669"/>
    <property type="project" value="UniProtKB-KW"/>
</dbReference>